<feature type="non-terminal residue" evidence="1">
    <location>
        <position position="38"/>
    </location>
</feature>
<dbReference type="Proteomes" id="UP001230005">
    <property type="component" value="Unassembled WGS sequence"/>
</dbReference>
<keyword evidence="2" id="KW-1185">Reference proteome</keyword>
<dbReference type="EMBL" id="JAUSUG010000051">
    <property type="protein sequence ID" value="MDQ0258109.1"/>
    <property type="molecule type" value="Genomic_DNA"/>
</dbReference>
<accession>A0ABU0A3Q1</accession>
<evidence type="ECO:0008006" key="3">
    <source>
        <dbReference type="Google" id="ProtNLM"/>
    </source>
</evidence>
<proteinExistence type="predicted"/>
<reference evidence="1 2" key="1">
    <citation type="submission" date="2023-07" db="EMBL/GenBank/DDBJ databases">
        <title>Genomic Encyclopedia of Type Strains, Phase IV (KMG-IV): sequencing the most valuable type-strain genomes for metagenomic binning, comparative biology and taxonomic classification.</title>
        <authorList>
            <person name="Goeker M."/>
        </authorList>
    </citation>
    <scope>NUCLEOTIDE SEQUENCE [LARGE SCALE GENOMIC DNA]</scope>
    <source>
        <strain evidence="1 2">DSM 9768</strain>
    </source>
</reference>
<gene>
    <name evidence="1" type="ORF">J2S74_005574</name>
</gene>
<comment type="caution">
    <text evidence="1">The sequence shown here is derived from an EMBL/GenBank/DDBJ whole genome shotgun (WGS) entry which is preliminary data.</text>
</comment>
<protein>
    <recommendedName>
        <fullName evidence="3">Transposase</fullName>
    </recommendedName>
</protein>
<name>A0ABU0A3Q1_9BACI</name>
<evidence type="ECO:0000313" key="1">
    <source>
        <dbReference type="EMBL" id="MDQ0258109.1"/>
    </source>
</evidence>
<organism evidence="1 2">
    <name type="scientific">Evansella vedderi</name>
    <dbReference type="NCBI Taxonomy" id="38282"/>
    <lineage>
        <taxon>Bacteria</taxon>
        <taxon>Bacillati</taxon>
        <taxon>Bacillota</taxon>
        <taxon>Bacilli</taxon>
        <taxon>Bacillales</taxon>
        <taxon>Bacillaceae</taxon>
        <taxon>Evansella</taxon>
    </lineage>
</organism>
<evidence type="ECO:0000313" key="2">
    <source>
        <dbReference type="Proteomes" id="UP001230005"/>
    </source>
</evidence>
<sequence>MSIVRQVSLFSMQILFDLEPTQRYDEIFSAIDINPILI</sequence>